<evidence type="ECO:0000256" key="1">
    <source>
        <dbReference type="ARBA" id="ARBA00006738"/>
    </source>
</evidence>
<keyword evidence="3" id="KW-0255">Endonuclease</keyword>
<organism evidence="3 4">
    <name type="scientific">Chitinimonas taiwanensis DSM 18899</name>
    <dbReference type="NCBI Taxonomy" id="1121279"/>
    <lineage>
        <taxon>Bacteria</taxon>
        <taxon>Pseudomonadati</taxon>
        <taxon>Pseudomonadota</taxon>
        <taxon>Betaproteobacteria</taxon>
        <taxon>Neisseriales</taxon>
        <taxon>Chitinibacteraceae</taxon>
        <taxon>Chitinimonas</taxon>
    </lineage>
</organism>
<dbReference type="CDD" id="cd20736">
    <property type="entry name" value="PoNe_Nuclease"/>
    <property type="match status" value="1"/>
</dbReference>
<keyword evidence="3" id="KW-0540">Nuclease</keyword>
<dbReference type="GO" id="GO:0004519">
    <property type="term" value="F:endonuclease activity"/>
    <property type="evidence" value="ECO:0007669"/>
    <property type="project" value="UniProtKB-KW"/>
</dbReference>
<dbReference type="PANTHER" id="PTHR34039:SF1">
    <property type="entry name" value="UPF0102 PROTEIN YRAN"/>
    <property type="match status" value="1"/>
</dbReference>
<dbReference type="SUPFAM" id="SSF52980">
    <property type="entry name" value="Restriction endonuclease-like"/>
    <property type="match status" value="1"/>
</dbReference>
<dbReference type="Gene3D" id="3.40.1350.10">
    <property type="match status" value="1"/>
</dbReference>
<name>A0A1K2HRG9_9NEIS</name>
<dbReference type="Proteomes" id="UP000186513">
    <property type="component" value="Unassembled WGS sequence"/>
</dbReference>
<dbReference type="NCBIfam" id="TIGR00252">
    <property type="entry name" value="YraN family protein"/>
    <property type="match status" value="1"/>
</dbReference>
<dbReference type="HAMAP" id="MF_00048">
    <property type="entry name" value="UPF0102"/>
    <property type="match status" value="1"/>
</dbReference>
<protein>
    <recommendedName>
        <fullName evidence="2">UPF0102 protein SAMN02745887_03586</fullName>
    </recommendedName>
</protein>
<accession>A0A1K2HRG9</accession>
<dbReference type="RefSeq" id="WP_072430068.1">
    <property type="nucleotide sequence ID" value="NZ_FPKR01000017.1"/>
</dbReference>
<keyword evidence="4" id="KW-1185">Reference proteome</keyword>
<dbReference type="Pfam" id="PF02021">
    <property type="entry name" value="UPF0102"/>
    <property type="match status" value="1"/>
</dbReference>
<dbReference type="InterPro" id="IPR003509">
    <property type="entry name" value="UPF0102_YraN-like"/>
</dbReference>
<dbReference type="InterPro" id="IPR011335">
    <property type="entry name" value="Restrct_endonuc-II-like"/>
</dbReference>
<dbReference type="NCBIfam" id="NF009150">
    <property type="entry name" value="PRK12497.1-3"/>
    <property type="match status" value="1"/>
</dbReference>
<keyword evidence="3" id="KW-0378">Hydrolase</keyword>
<dbReference type="PANTHER" id="PTHR34039">
    <property type="entry name" value="UPF0102 PROTEIN YRAN"/>
    <property type="match status" value="1"/>
</dbReference>
<comment type="similarity">
    <text evidence="1 2">Belongs to the UPF0102 family.</text>
</comment>
<dbReference type="GO" id="GO:0003676">
    <property type="term" value="F:nucleic acid binding"/>
    <property type="evidence" value="ECO:0007669"/>
    <property type="project" value="InterPro"/>
</dbReference>
<dbReference type="OrthoDB" id="9794876at2"/>
<sequence length="113" mass="12254">MSQHKGAAAEQQAADFLVQQGVRILARNWHCRRGEIDLIVDDAGTLVFVEVRSRAASRFGDAAASITASKQAKLVAAAQHYLATLSRTPPCRFDAVLLDGAAPPRWLKNIIES</sequence>
<reference evidence="3 4" key="1">
    <citation type="submission" date="2016-11" db="EMBL/GenBank/DDBJ databases">
        <authorList>
            <person name="Jaros S."/>
            <person name="Januszkiewicz K."/>
            <person name="Wedrychowicz H."/>
        </authorList>
    </citation>
    <scope>NUCLEOTIDE SEQUENCE [LARGE SCALE GENOMIC DNA]</scope>
    <source>
        <strain evidence="3 4">DSM 18899</strain>
    </source>
</reference>
<evidence type="ECO:0000313" key="3">
    <source>
        <dbReference type="EMBL" id="SFZ79404.1"/>
    </source>
</evidence>
<evidence type="ECO:0000313" key="4">
    <source>
        <dbReference type="Proteomes" id="UP000186513"/>
    </source>
</evidence>
<dbReference type="STRING" id="1121279.SAMN02745887_03586"/>
<dbReference type="InterPro" id="IPR011856">
    <property type="entry name" value="tRNA_endonuc-like_dom_sf"/>
</dbReference>
<proteinExistence type="inferred from homology"/>
<dbReference type="AlphaFoldDB" id="A0A1K2HRG9"/>
<evidence type="ECO:0000256" key="2">
    <source>
        <dbReference type="HAMAP-Rule" id="MF_00048"/>
    </source>
</evidence>
<dbReference type="EMBL" id="FPKR01000017">
    <property type="protein sequence ID" value="SFZ79404.1"/>
    <property type="molecule type" value="Genomic_DNA"/>
</dbReference>
<gene>
    <name evidence="3" type="ORF">SAMN02745887_03586</name>
</gene>